<dbReference type="Gene3D" id="1.10.3720.10">
    <property type="entry name" value="MetI-like"/>
    <property type="match status" value="1"/>
</dbReference>
<accession>A0A9D2RYQ8</accession>
<keyword evidence="3" id="KW-1003">Cell membrane</keyword>
<feature type="transmembrane region" description="Helical" evidence="7">
    <location>
        <begin position="124"/>
        <end position="144"/>
    </location>
</feature>
<feature type="transmembrane region" description="Helical" evidence="7">
    <location>
        <begin position="170"/>
        <end position="194"/>
    </location>
</feature>
<evidence type="ECO:0000256" key="1">
    <source>
        <dbReference type="ARBA" id="ARBA00004651"/>
    </source>
</evidence>
<dbReference type="PANTHER" id="PTHR30193">
    <property type="entry name" value="ABC TRANSPORTER PERMEASE PROTEIN"/>
    <property type="match status" value="1"/>
</dbReference>
<keyword evidence="6 7" id="KW-0472">Membrane</keyword>
<dbReference type="PROSITE" id="PS50928">
    <property type="entry name" value="ABC_TM1"/>
    <property type="match status" value="1"/>
</dbReference>
<evidence type="ECO:0000256" key="7">
    <source>
        <dbReference type="RuleBase" id="RU363032"/>
    </source>
</evidence>
<dbReference type="SUPFAM" id="SSF161098">
    <property type="entry name" value="MetI-like"/>
    <property type="match status" value="1"/>
</dbReference>
<comment type="similarity">
    <text evidence="7">Belongs to the binding-protein-dependent transport system permease family.</text>
</comment>
<dbReference type="EMBL" id="DWXZ01000049">
    <property type="protein sequence ID" value="HJB36996.1"/>
    <property type="molecule type" value="Genomic_DNA"/>
</dbReference>
<feature type="transmembrane region" description="Helical" evidence="7">
    <location>
        <begin position="224"/>
        <end position="242"/>
    </location>
</feature>
<gene>
    <name evidence="9" type="ORF">H9942_02880</name>
</gene>
<dbReference type="GO" id="GO:0055085">
    <property type="term" value="P:transmembrane transport"/>
    <property type="evidence" value="ECO:0007669"/>
    <property type="project" value="InterPro"/>
</dbReference>
<keyword evidence="2 7" id="KW-0813">Transport</keyword>
<keyword evidence="4 7" id="KW-0812">Transmembrane</keyword>
<comment type="subcellular location">
    <subcellularLocation>
        <location evidence="1 7">Cell membrane</location>
        <topology evidence="1 7">Multi-pass membrane protein</topology>
    </subcellularLocation>
</comment>
<sequence>MEKHRVRKKRSFLQALREDGVLYAFTIPGVIFLLLFCYFPMAGLVLVFKDYNFKGGIFGSPWADPIYKNFTFFFNSLDKALRATWNTVMLNTLYFIFGTLVAVAIAIMLTEIKSKVFIKASQSIMFFPYFISWIVFGSILSAILDYDRGTINGILNSMGFASVDFYSEPVYWIFILVICNVWNSAGYSSIIYYATLNGIDPGYYEAAKVDGASKWQQITRITLPLLRPTIIMMFLLAVGNMLRGNLTMIMGLTNLNPILLPVTDIIDVFVYRSSIQSGEMAFSSAISLYQSVVGFVLVLVSNALVRKVDRDSALF</sequence>
<dbReference type="InterPro" id="IPR051393">
    <property type="entry name" value="ABC_transporter_permease"/>
</dbReference>
<dbReference type="InterPro" id="IPR000515">
    <property type="entry name" value="MetI-like"/>
</dbReference>
<dbReference type="GO" id="GO:0005886">
    <property type="term" value="C:plasma membrane"/>
    <property type="evidence" value="ECO:0007669"/>
    <property type="project" value="UniProtKB-SubCell"/>
</dbReference>
<evidence type="ECO:0000256" key="5">
    <source>
        <dbReference type="ARBA" id="ARBA00022989"/>
    </source>
</evidence>
<dbReference type="CDD" id="cd06261">
    <property type="entry name" value="TM_PBP2"/>
    <property type="match status" value="1"/>
</dbReference>
<feature type="transmembrane region" description="Helical" evidence="7">
    <location>
        <begin position="92"/>
        <end position="112"/>
    </location>
</feature>
<reference evidence="9" key="2">
    <citation type="submission" date="2021-04" db="EMBL/GenBank/DDBJ databases">
        <authorList>
            <person name="Gilroy R."/>
        </authorList>
    </citation>
    <scope>NUCLEOTIDE SEQUENCE</scope>
    <source>
        <strain evidence="9">ChiBcolR8-3208</strain>
    </source>
</reference>
<evidence type="ECO:0000313" key="9">
    <source>
        <dbReference type="EMBL" id="HJB36996.1"/>
    </source>
</evidence>
<dbReference type="Pfam" id="PF00528">
    <property type="entry name" value="BPD_transp_1"/>
    <property type="match status" value="1"/>
</dbReference>
<feature type="domain" description="ABC transmembrane type-1" evidence="8">
    <location>
        <begin position="84"/>
        <end position="301"/>
    </location>
</feature>
<organism evidence="9 10">
    <name type="scientific">Candidatus Acutalibacter ornithocaccae</name>
    <dbReference type="NCBI Taxonomy" id="2838416"/>
    <lineage>
        <taxon>Bacteria</taxon>
        <taxon>Bacillati</taxon>
        <taxon>Bacillota</taxon>
        <taxon>Clostridia</taxon>
        <taxon>Eubacteriales</taxon>
        <taxon>Acutalibacteraceae</taxon>
        <taxon>Acutalibacter</taxon>
    </lineage>
</organism>
<name>A0A9D2RYQ8_9FIRM</name>
<dbReference type="Proteomes" id="UP000824214">
    <property type="component" value="Unassembled WGS sequence"/>
</dbReference>
<evidence type="ECO:0000259" key="8">
    <source>
        <dbReference type="PROSITE" id="PS50928"/>
    </source>
</evidence>
<dbReference type="PANTHER" id="PTHR30193:SF44">
    <property type="entry name" value="LACTOSE TRANSPORT SYSTEM PERMEASE PROTEIN LACF"/>
    <property type="match status" value="1"/>
</dbReference>
<evidence type="ECO:0000313" key="10">
    <source>
        <dbReference type="Proteomes" id="UP000824214"/>
    </source>
</evidence>
<evidence type="ECO:0000256" key="2">
    <source>
        <dbReference type="ARBA" id="ARBA00022448"/>
    </source>
</evidence>
<dbReference type="AlphaFoldDB" id="A0A9D2RYQ8"/>
<comment type="caution">
    <text evidence="9">The sequence shown here is derived from an EMBL/GenBank/DDBJ whole genome shotgun (WGS) entry which is preliminary data.</text>
</comment>
<reference evidence="9" key="1">
    <citation type="journal article" date="2021" name="PeerJ">
        <title>Extensive microbial diversity within the chicken gut microbiome revealed by metagenomics and culture.</title>
        <authorList>
            <person name="Gilroy R."/>
            <person name="Ravi A."/>
            <person name="Getino M."/>
            <person name="Pursley I."/>
            <person name="Horton D.L."/>
            <person name="Alikhan N.F."/>
            <person name="Baker D."/>
            <person name="Gharbi K."/>
            <person name="Hall N."/>
            <person name="Watson M."/>
            <person name="Adriaenssens E.M."/>
            <person name="Foster-Nyarko E."/>
            <person name="Jarju S."/>
            <person name="Secka A."/>
            <person name="Antonio M."/>
            <person name="Oren A."/>
            <person name="Chaudhuri R.R."/>
            <person name="La Ragione R."/>
            <person name="Hildebrand F."/>
            <person name="Pallen M.J."/>
        </authorList>
    </citation>
    <scope>NUCLEOTIDE SEQUENCE</scope>
    <source>
        <strain evidence="9">ChiBcolR8-3208</strain>
    </source>
</reference>
<keyword evidence="5 7" id="KW-1133">Transmembrane helix</keyword>
<feature type="transmembrane region" description="Helical" evidence="7">
    <location>
        <begin position="286"/>
        <end position="305"/>
    </location>
</feature>
<proteinExistence type="inferred from homology"/>
<dbReference type="InterPro" id="IPR035906">
    <property type="entry name" value="MetI-like_sf"/>
</dbReference>
<evidence type="ECO:0000256" key="4">
    <source>
        <dbReference type="ARBA" id="ARBA00022692"/>
    </source>
</evidence>
<feature type="transmembrane region" description="Helical" evidence="7">
    <location>
        <begin position="21"/>
        <end position="48"/>
    </location>
</feature>
<evidence type="ECO:0000256" key="6">
    <source>
        <dbReference type="ARBA" id="ARBA00023136"/>
    </source>
</evidence>
<protein>
    <submittedName>
        <fullName evidence="9">ABC transporter permease subunit</fullName>
    </submittedName>
</protein>
<evidence type="ECO:0000256" key="3">
    <source>
        <dbReference type="ARBA" id="ARBA00022475"/>
    </source>
</evidence>